<evidence type="ECO:0000313" key="1">
    <source>
        <dbReference type="EMBL" id="MED6285403.1"/>
    </source>
</evidence>
<comment type="caution">
    <text evidence="1">The sequence shown here is derived from an EMBL/GenBank/DDBJ whole genome shotgun (WGS) entry which is preliminary data.</text>
</comment>
<dbReference type="Proteomes" id="UP001352852">
    <property type="component" value="Unassembled WGS sequence"/>
</dbReference>
<organism evidence="1 2">
    <name type="scientific">Characodon lateralis</name>
    <dbReference type="NCBI Taxonomy" id="208331"/>
    <lineage>
        <taxon>Eukaryota</taxon>
        <taxon>Metazoa</taxon>
        <taxon>Chordata</taxon>
        <taxon>Craniata</taxon>
        <taxon>Vertebrata</taxon>
        <taxon>Euteleostomi</taxon>
        <taxon>Actinopterygii</taxon>
        <taxon>Neopterygii</taxon>
        <taxon>Teleostei</taxon>
        <taxon>Neoteleostei</taxon>
        <taxon>Acanthomorphata</taxon>
        <taxon>Ovalentaria</taxon>
        <taxon>Atherinomorphae</taxon>
        <taxon>Cyprinodontiformes</taxon>
        <taxon>Goodeidae</taxon>
        <taxon>Characodon</taxon>
    </lineage>
</organism>
<accession>A0ABU7EGL6</accession>
<proteinExistence type="predicted"/>
<gene>
    <name evidence="1" type="ORF">CHARACLAT_028990</name>
</gene>
<protein>
    <submittedName>
        <fullName evidence="1">Uncharacterized protein</fullName>
    </submittedName>
</protein>
<dbReference type="EMBL" id="JAHUTJ010053166">
    <property type="protein sequence ID" value="MED6285403.1"/>
    <property type="molecule type" value="Genomic_DNA"/>
</dbReference>
<name>A0ABU7EGL6_9TELE</name>
<evidence type="ECO:0000313" key="2">
    <source>
        <dbReference type="Proteomes" id="UP001352852"/>
    </source>
</evidence>
<keyword evidence="2" id="KW-1185">Reference proteome</keyword>
<sequence>MKNLGDVEERCASLSCCRFPSCLHSVVMCVVMIGKHVDASIAMLIVLLYDDTVNDCTYVAYGKQPGSSTDSRTAICWSEGGSVSLLDTLHFRLSARYVCALQIIYIYVKSTEEV</sequence>
<reference evidence="1 2" key="1">
    <citation type="submission" date="2021-06" db="EMBL/GenBank/DDBJ databases">
        <authorList>
            <person name="Palmer J.M."/>
        </authorList>
    </citation>
    <scope>NUCLEOTIDE SEQUENCE [LARGE SCALE GENOMIC DNA]</scope>
    <source>
        <strain evidence="1 2">CL_MEX2019</strain>
        <tissue evidence="1">Muscle</tissue>
    </source>
</reference>